<evidence type="ECO:0000256" key="1">
    <source>
        <dbReference type="ARBA" id="ARBA00005234"/>
    </source>
</evidence>
<protein>
    <submittedName>
        <fullName evidence="7">Phospholipase-like protein</fullName>
    </submittedName>
</protein>
<keyword evidence="2" id="KW-0645">Protease</keyword>
<evidence type="ECO:0000259" key="6">
    <source>
        <dbReference type="PROSITE" id="PS50600"/>
    </source>
</evidence>
<evidence type="ECO:0000256" key="5">
    <source>
        <dbReference type="SAM" id="Phobius"/>
    </source>
</evidence>
<keyword evidence="5" id="KW-0472">Membrane</keyword>
<accession>A0ABQ4YXE3</accession>
<feature type="transmembrane region" description="Helical" evidence="5">
    <location>
        <begin position="222"/>
        <end position="240"/>
    </location>
</feature>
<dbReference type="SUPFAM" id="SSF54001">
    <property type="entry name" value="Cysteine proteinases"/>
    <property type="match status" value="1"/>
</dbReference>
<sequence>EKSSSSSPALSTLSSSFHHYHLLHLLPLSPLSPALFTIIIYFIFSRSLHSLQSSSTPHSRLQQQLLFFNFDQKNVVFKGHSLHFGRPEFALITGMRFGTIRFCSYTSADLKFRNRVFPHKVGLVVTILDVLGVIEDEVMFGNLCDEDSVRLCLILALEVIFMGRLLTCPVDDSLFGLVENLEAWNVFPWGEHVWTQLYDSIKNVVVKHSDTHYLGLKKDRNYVPTYTLTGFVFAFQIWILESFERSNRWWINAPQVIPRAIGWSKKSIFKRSDCCYLFAKDSKTNTDIRPTRAEYQSSWWIESNLEKSRKRLASSFRESSSVCTRDSRLKTRRLTDRVIRELNVRVFKLETIIQVLALERNDKLGRLQFNEDLSRLRGDFVESLNILFQDLVDPHDSVEDIANEYLVDEELKLCLEEEERIHSEQEKRIQQEKRLRMEEEEMLRLEEEKMLQIAEVKKRKRYEFMNSTHVKTILGNFPPIKRNNAHSMTCKAKPKESWVKIKKYRQNINDPSLAELLKKVKPWVEAVSRFFHSMDTIWLSDDIERFISQPGQLKSMFPWSDDYTVSRNFWLRLVCLDPCRKDLWVDYMWHGRRENANWAMVSCYFVQLLMQNSMPLFYANGDKYGIPWSDVDQVFIPINEMDQHWCLAHLDILSRLVTFYDSGDTYDFEWRDWYVVVRQCLELYLLALLANSLIVKDMMVKLFEIANERDLRTVADTYAMCHVRCHERREQMLEMQSFLHVSTSLAESYKLLKELQDFELEKCRDLMKSISETQLKILKKLSFIAKLHRPMSFSKLLDMLSYKLECQIWGIFYSTPRSSLEEGLTIVEDDFDMNKMYDMGEKYGLINLYIAHLPKKFAKYYYKNLSFDAANEDVFCKIKTHEKMMQNTCLMSPEELIAWEKEEAGSPVLRTPPLKQRRKGIEFPCKNLFGDFLHVDSVADALGMHDNYHSLPDIQKECFANSVPLDSVGANVQVVLQKKKGRSMVKVTRKRKHQYYKNINRFLKVHGKGVSIEVGKGRLGRLVALNDHEVDDDP</sequence>
<dbReference type="PANTHER" id="PTHR48449">
    <property type="entry name" value="DUF1985 DOMAIN-CONTAINING PROTEIN"/>
    <property type="match status" value="1"/>
</dbReference>
<name>A0ABQ4YXE3_9ASTR</name>
<dbReference type="PROSITE" id="PS50600">
    <property type="entry name" value="ULP_PROTEASE"/>
    <property type="match status" value="1"/>
</dbReference>
<evidence type="ECO:0000256" key="2">
    <source>
        <dbReference type="ARBA" id="ARBA00022670"/>
    </source>
</evidence>
<keyword evidence="5" id="KW-1133">Transmembrane helix</keyword>
<keyword evidence="5" id="KW-0812">Transmembrane</keyword>
<feature type="domain" description="Ubiquitin-like protease family profile" evidence="6">
    <location>
        <begin position="506"/>
        <end position="1034"/>
    </location>
</feature>
<dbReference type="Pfam" id="PF09331">
    <property type="entry name" value="DUF1985"/>
    <property type="match status" value="1"/>
</dbReference>
<keyword evidence="4" id="KW-0175">Coiled coil</keyword>
<organism evidence="7 8">
    <name type="scientific">Tanacetum coccineum</name>
    <dbReference type="NCBI Taxonomy" id="301880"/>
    <lineage>
        <taxon>Eukaryota</taxon>
        <taxon>Viridiplantae</taxon>
        <taxon>Streptophyta</taxon>
        <taxon>Embryophyta</taxon>
        <taxon>Tracheophyta</taxon>
        <taxon>Spermatophyta</taxon>
        <taxon>Magnoliopsida</taxon>
        <taxon>eudicotyledons</taxon>
        <taxon>Gunneridae</taxon>
        <taxon>Pentapetalae</taxon>
        <taxon>asterids</taxon>
        <taxon>campanulids</taxon>
        <taxon>Asterales</taxon>
        <taxon>Asteraceae</taxon>
        <taxon>Asteroideae</taxon>
        <taxon>Anthemideae</taxon>
        <taxon>Anthemidinae</taxon>
        <taxon>Tanacetum</taxon>
    </lineage>
</organism>
<feature type="coiled-coil region" evidence="4">
    <location>
        <begin position="415"/>
        <end position="455"/>
    </location>
</feature>
<feature type="non-terminal residue" evidence="7">
    <location>
        <position position="1"/>
    </location>
</feature>
<keyword evidence="3" id="KW-0378">Hydrolase</keyword>
<evidence type="ECO:0000256" key="4">
    <source>
        <dbReference type="SAM" id="Coils"/>
    </source>
</evidence>
<gene>
    <name evidence="7" type="ORF">Tco_0749065</name>
</gene>
<keyword evidence="8" id="KW-1185">Reference proteome</keyword>
<comment type="caution">
    <text evidence="7">The sequence shown here is derived from an EMBL/GenBank/DDBJ whole genome shotgun (WGS) entry which is preliminary data.</text>
</comment>
<dbReference type="Proteomes" id="UP001151760">
    <property type="component" value="Unassembled WGS sequence"/>
</dbReference>
<evidence type="ECO:0000313" key="8">
    <source>
        <dbReference type="Proteomes" id="UP001151760"/>
    </source>
</evidence>
<dbReference type="EMBL" id="BQNB010010830">
    <property type="protein sequence ID" value="GJS82524.1"/>
    <property type="molecule type" value="Genomic_DNA"/>
</dbReference>
<comment type="similarity">
    <text evidence="1">Belongs to the peptidase C48 family.</text>
</comment>
<dbReference type="PANTHER" id="PTHR48449:SF1">
    <property type="entry name" value="DUF1985 DOMAIN-CONTAINING PROTEIN"/>
    <property type="match status" value="1"/>
</dbReference>
<feature type="transmembrane region" description="Helical" evidence="5">
    <location>
        <begin position="20"/>
        <end position="44"/>
    </location>
</feature>
<dbReference type="InterPro" id="IPR015410">
    <property type="entry name" value="DUF1985"/>
</dbReference>
<dbReference type="InterPro" id="IPR003653">
    <property type="entry name" value="Peptidase_C48_C"/>
</dbReference>
<evidence type="ECO:0000313" key="7">
    <source>
        <dbReference type="EMBL" id="GJS82524.1"/>
    </source>
</evidence>
<evidence type="ECO:0000256" key="3">
    <source>
        <dbReference type="ARBA" id="ARBA00022801"/>
    </source>
</evidence>
<dbReference type="Pfam" id="PF02902">
    <property type="entry name" value="Peptidase_C48"/>
    <property type="match status" value="1"/>
</dbReference>
<proteinExistence type="inferred from homology"/>
<dbReference type="Gene3D" id="3.40.395.10">
    <property type="entry name" value="Adenoviral Proteinase, Chain A"/>
    <property type="match status" value="1"/>
</dbReference>
<reference evidence="7" key="1">
    <citation type="journal article" date="2022" name="Int. J. Mol. Sci.">
        <title>Draft Genome of Tanacetum Coccineum: Genomic Comparison of Closely Related Tanacetum-Family Plants.</title>
        <authorList>
            <person name="Yamashiro T."/>
            <person name="Shiraishi A."/>
            <person name="Nakayama K."/>
            <person name="Satake H."/>
        </authorList>
    </citation>
    <scope>NUCLEOTIDE SEQUENCE</scope>
</reference>
<reference evidence="7" key="2">
    <citation type="submission" date="2022-01" db="EMBL/GenBank/DDBJ databases">
        <authorList>
            <person name="Yamashiro T."/>
            <person name="Shiraishi A."/>
            <person name="Satake H."/>
            <person name="Nakayama K."/>
        </authorList>
    </citation>
    <scope>NUCLEOTIDE SEQUENCE</scope>
</reference>
<dbReference type="InterPro" id="IPR038765">
    <property type="entry name" value="Papain-like_cys_pep_sf"/>
</dbReference>